<dbReference type="SUPFAM" id="SSF53187">
    <property type="entry name" value="Zn-dependent exopeptidases"/>
    <property type="match status" value="1"/>
</dbReference>
<evidence type="ECO:0000259" key="2">
    <source>
        <dbReference type="Pfam" id="PF07687"/>
    </source>
</evidence>
<dbReference type="InterPro" id="IPR002933">
    <property type="entry name" value="Peptidase_M20"/>
</dbReference>
<organism evidence="3 4">
    <name type="scientific">Penicillium brasilianum</name>
    <dbReference type="NCBI Taxonomy" id="104259"/>
    <lineage>
        <taxon>Eukaryota</taxon>
        <taxon>Fungi</taxon>
        <taxon>Dikarya</taxon>
        <taxon>Ascomycota</taxon>
        <taxon>Pezizomycotina</taxon>
        <taxon>Eurotiomycetes</taxon>
        <taxon>Eurotiomycetidae</taxon>
        <taxon>Eurotiales</taxon>
        <taxon>Aspergillaceae</taxon>
        <taxon>Penicillium</taxon>
    </lineage>
</organism>
<protein>
    <submittedName>
        <fullName evidence="3">Amidohydrolase</fullName>
    </submittedName>
</protein>
<dbReference type="InterPro" id="IPR017439">
    <property type="entry name" value="Amidohydrolase"/>
</dbReference>
<dbReference type="InterPro" id="IPR036264">
    <property type="entry name" value="Bact_exopeptidase_dim_dom"/>
</dbReference>
<dbReference type="SUPFAM" id="SSF55031">
    <property type="entry name" value="Bacterial exopeptidase dimerisation domain"/>
    <property type="match status" value="1"/>
</dbReference>
<dbReference type="Gene3D" id="3.40.630.10">
    <property type="entry name" value="Zn peptidases"/>
    <property type="match status" value="1"/>
</dbReference>
<dbReference type="InterPro" id="IPR011650">
    <property type="entry name" value="Peptidase_M20_dimer"/>
</dbReference>
<comment type="similarity">
    <text evidence="1">Belongs to the peptidase M20A family.</text>
</comment>
<name>A0A1S9R957_PENBI</name>
<dbReference type="Pfam" id="PF01546">
    <property type="entry name" value="Peptidase_M20"/>
    <property type="match status" value="1"/>
</dbReference>
<keyword evidence="3" id="KW-0378">Hydrolase</keyword>
<dbReference type="Gene3D" id="3.30.70.360">
    <property type="match status" value="1"/>
</dbReference>
<dbReference type="Proteomes" id="UP000190744">
    <property type="component" value="Unassembled WGS sequence"/>
</dbReference>
<gene>
    <name evidence="3" type="ORF">PEBR_40516</name>
</gene>
<feature type="domain" description="Peptidase M20 dimerisation" evidence="2">
    <location>
        <begin position="188"/>
        <end position="279"/>
    </location>
</feature>
<dbReference type="CDD" id="cd05672">
    <property type="entry name" value="M20_ACY1L2-like"/>
    <property type="match status" value="1"/>
</dbReference>
<comment type="caution">
    <text evidence="3">The sequence shown here is derived from an EMBL/GenBank/DDBJ whole genome shotgun (WGS) entry which is preliminary data.</text>
</comment>
<dbReference type="Pfam" id="PF07687">
    <property type="entry name" value="M20_dimer"/>
    <property type="match status" value="1"/>
</dbReference>
<evidence type="ECO:0000313" key="3">
    <source>
        <dbReference type="EMBL" id="OOQ82044.1"/>
    </source>
</evidence>
<evidence type="ECO:0000256" key="1">
    <source>
        <dbReference type="ARBA" id="ARBA00006247"/>
    </source>
</evidence>
<proteinExistence type="inferred from homology"/>
<reference evidence="4" key="1">
    <citation type="submission" date="2015-09" db="EMBL/GenBank/DDBJ databases">
        <authorList>
            <person name="Fill T.P."/>
            <person name="Baretta J.F."/>
            <person name="de Almeida L.G."/>
            <person name="Rocha M."/>
            <person name="de Souza D.H."/>
            <person name="Malavazi I."/>
            <person name="Cerdeira L.T."/>
            <person name="Hong H."/>
            <person name="Samborskyy M."/>
            <person name="de Vasconcelos A.T."/>
            <person name="Leadlay P."/>
            <person name="Rodrigues-Filho E."/>
        </authorList>
    </citation>
    <scope>NUCLEOTIDE SEQUENCE [LARGE SCALE GENOMIC DNA]</scope>
    <source>
        <strain evidence="4">LaBioMMi 136</strain>
    </source>
</reference>
<accession>A0A1S9R957</accession>
<dbReference type="EMBL" id="LJBN01000228">
    <property type="protein sequence ID" value="OOQ82044.1"/>
    <property type="molecule type" value="Genomic_DNA"/>
</dbReference>
<dbReference type="PANTHER" id="PTHR30575:SF8">
    <property type="entry name" value="PEPTIDASE M20 DOMAIN-CONTAINING PROTEIN 2"/>
    <property type="match status" value="1"/>
</dbReference>
<dbReference type="GO" id="GO:0016805">
    <property type="term" value="F:dipeptidase activity"/>
    <property type="evidence" value="ECO:0007669"/>
    <property type="project" value="TreeGrafter"/>
</dbReference>
<dbReference type="AlphaFoldDB" id="A0A1S9R957"/>
<dbReference type="InterPro" id="IPR052030">
    <property type="entry name" value="Peptidase_M20/M20A_hydrolases"/>
</dbReference>
<evidence type="ECO:0000313" key="4">
    <source>
        <dbReference type="Proteomes" id="UP000190744"/>
    </source>
</evidence>
<dbReference type="PANTHER" id="PTHR30575">
    <property type="entry name" value="PEPTIDASE M20"/>
    <property type="match status" value="1"/>
</dbReference>
<dbReference type="FunFam" id="3.30.70.360:FF:000004">
    <property type="entry name" value="Peptidase M20 domain-containing protein 2"/>
    <property type="match status" value="1"/>
</dbReference>
<sequence>MAISSTIPISSEEARAAMDKVLEKVAKQLRELNNYIWSNPELAYEEHKAHDAICDFLEGQGFTVTRHAYGVDTSFECVSGSEGRLINFNAEYDALPDIGHACGHNLIATSSIAAFLALSHLQKEFGTKGRIQLLGTPAEENGGGKAKLIDAGAYKGVDISLMAHGGPTNLLGVSNDGVAGVLMNARKELHVEYFGKNAHAGGNPWDGVNALDALVQAYNGISTLRQHILPEERIHGAFLDVPKVANVIPAYTKSYWQIRSPTLQGLNKLIAKVRQCIEGAAITTGCTVKIVEEGLYTDIVLNETLCERYSSHLASYGKKVVPKHEQVLTGSSDVGNVSYVAPTLHSMFSIPTPEGSFPHHPSFTACAGTDEAHEQAIITGKGLALTGWDMMTDDALFESAKAQWEGQLPAPREAEFLTAGAPIGDIRADGDGLMYLGDSVKVGRQIEADSARRAKGLSEKERLSAFNVHMGKYGQLSQNAREFGRVYETNGGVSDRHWLVANYEAGDVVFHDPVYRACELEERGTRWTDPPQHRPPVL</sequence>
<dbReference type="NCBIfam" id="TIGR01891">
    <property type="entry name" value="amidohydrolases"/>
    <property type="match status" value="1"/>
</dbReference>